<reference evidence="7 8" key="1">
    <citation type="submission" date="2019-11" db="EMBL/GenBank/DDBJ databases">
        <title>Genome sequences of 17 halophilic strains isolated from different environments.</title>
        <authorList>
            <person name="Furrow R.E."/>
        </authorList>
    </citation>
    <scope>NUCLEOTIDE SEQUENCE [LARGE SCALE GENOMIC DNA]</scope>
    <source>
        <strain evidence="7 8">22514_16_FS</strain>
    </source>
</reference>
<evidence type="ECO:0000256" key="6">
    <source>
        <dbReference type="SAM" id="Phobius"/>
    </source>
</evidence>
<dbReference type="CDD" id="cd13124">
    <property type="entry name" value="MATE_SpoVB_like"/>
    <property type="match status" value="1"/>
</dbReference>
<dbReference type="OrthoDB" id="9775950at2"/>
<feature type="transmembrane region" description="Helical" evidence="6">
    <location>
        <begin position="358"/>
        <end position="376"/>
    </location>
</feature>
<dbReference type="Pfam" id="PF01943">
    <property type="entry name" value="Polysacc_synt"/>
    <property type="match status" value="1"/>
</dbReference>
<feature type="transmembrane region" description="Helical" evidence="6">
    <location>
        <begin position="233"/>
        <end position="254"/>
    </location>
</feature>
<feature type="transmembrane region" description="Helical" evidence="6">
    <location>
        <begin position="388"/>
        <end position="404"/>
    </location>
</feature>
<accession>A0A6I5A6F3</accession>
<dbReference type="RefSeq" id="WP_160910288.1">
    <property type="nucleotide sequence ID" value="NZ_WMEQ01000024.1"/>
</dbReference>
<feature type="transmembrane region" description="Helical" evidence="6">
    <location>
        <begin position="167"/>
        <end position="185"/>
    </location>
</feature>
<feature type="transmembrane region" description="Helical" evidence="6">
    <location>
        <begin position="84"/>
        <end position="108"/>
    </location>
</feature>
<feature type="transmembrane region" description="Helical" evidence="6">
    <location>
        <begin position="451"/>
        <end position="470"/>
    </location>
</feature>
<feature type="transmembrane region" description="Helical" evidence="6">
    <location>
        <begin position="410"/>
        <end position="430"/>
    </location>
</feature>
<feature type="transmembrane region" description="Helical" evidence="6">
    <location>
        <begin position="482"/>
        <end position="502"/>
    </location>
</feature>
<evidence type="ECO:0000256" key="3">
    <source>
        <dbReference type="ARBA" id="ARBA00022692"/>
    </source>
</evidence>
<organism evidence="7 8">
    <name type="scientific">Pontibacillus yanchengensis</name>
    <dbReference type="NCBI Taxonomy" id="462910"/>
    <lineage>
        <taxon>Bacteria</taxon>
        <taxon>Bacillati</taxon>
        <taxon>Bacillota</taxon>
        <taxon>Bacilli</taxon>
        <taxon>Bacillales</taxon>
        <taxon>Bacillaceae</taxon>
        <taxon>Pontibacillus</taxon>
    </lineage>
</organism>
<evidence type="ECO:0000256" key="1">
    <source>
        <dbReference type="ARBA" id="ARBA00004651"/>
    </source>
</evidence>
<evidence type="ECO:0000256" key="5">
    <source>
        <dbReference type="ARBA" id="ARBA00023136"/>
    </source>
</evidence>
<protein>
    <submittedName>
        <fullName evidence="7">Oligosaccharide flippase family protein</fullName>
    </submittedName>
</protein>
<feature type="transmembrane region" description="Helical" evidence="6">
    <location>
        <begin position="12"/>
        <end position="32"/>
    </location>
</feature>
<dbReference type="InterPro" id="IPR024923">
    <property type="entry name" value="PG_synth_SpoVB"/>
</dbReference>
<feature type="transmembrane region" description="Helical" evidence="6">
    <location>
        <begin position="286"/>
        <end position="306"/>
    </location>
</feature>
<evidence type="ECO:0000256" key="2">
    <source>
        <dbReference type="ARBA" id="ARBA00022475"/>
    </source>
</evidence>
<dbReference type="InterPro" id="IPR050833">
    <property type="entry name" value="Poly_Biosynth_Transport"/>
</dbReference>
<keyword evidence="2" id="KW-1003">Cell membrane</keyword>
<gene>
    <name evidence="7" type="ORF">GLW05_20495</name>
</gene>
<feature type="transmembrane region" description="Helical" evidence="6">
    <location>
        <begin position="128"/>
        <end position="146"/>
    </location>
</feature>
<name>A0A6I5A6F3_9BACI</name>
<keyword evidence="5 6" id="KW-0472">Membrane</keyword>
<comment type="subcellular location">
    <subcellularLocation>
        <location evidence="1">Cell membrane</location>
        <topology evidence="1">Multi-pass membrane protein</topology>
    </subcellularLocation>
</comment>
<dbReference type="AlphaFoldDB" id="A0A6I5A6F3"/>
<dbReference type="PIRSF" id="PIRSF038958">
    <property type="entry name" value="PG_synth_SpoVB"/>
    <property type="match status" value="1"/>
</dbReference>
<feature type="transmembrane region" description="Helical" evidence="6">
    <location>
        <begin position="52"/>
        <end position="72"/>
    </location>
</feature>
<keyword evidence="3 6" id="KW-0812">Transmembrane</keyword>
<proteinExistence type="predicted"/>
<comment type="caution">
    <text evidence="7">The sequence shown here is derived from an EMBL/GenBank/DDBJ whole genome shotgun (WGS) entry which is preliminary data.</text>
</comment>
<keyword evidence="4 6" id="KW-1133">Transmembrane helix</keyword>
<dbReference type="Proteomes" id="UP000468638">
    <property type="component" value="Unassembled WGS sequence"/>
</dbReference>
<dbReference type="PANTHER" id="PTHR30250">
    <property type="entry name" value="PST FAMILY PREDICTED COLANIC ACID TRANSPORTER"/>
    <property type="match status" value="1"/>
</dbReference>
<evidence type="ECO:0000256" key="4">
    <source>
        <dbReference type="ARBA" id="ARBA00022989"/>
    </source>
</evidence>
<feature type="transmembrane region" description="Helical" evidence="6">
    <location>
        <begin position="191"/>
        <end position="212"/>
    </location>
</feature>
<dbReference type="InterPro" id="IPR002797">
    <property type="entry name" value="Polysacc_synth"/>
</dbReference>
<evidence type="ECO:0000313" key="7">
    <source>
        <dbReference type="EMBL" id="MYL35955.1"/>
    </source>
</evidence>
<evidence type="ECO:0000313" key="8">
    <source>
        <dbReference type="Proteomes" id="UP000468638"/>
    </source>
</evidence>
<feature type="transmembrane region" description="Helical" evidence="6">
    <location>
        <begin position="327"/>
        <end position="346"/>
    </location>
</feature>
<sequence>MKRNSSHHFFKGAILLTMAGLISKILSAGYRIPLQNIAGDVGFYIYQQVYPIIGMAWMISIYGLPVAISTLVAEEKGRGRPLSFRFFFIPLLFMLLLIGLLLFGSLYVGAPYIANVMGDSGLEMPIRIASITFLLIPFTSILRGTFQGLNDMAPTAYSQMVEQVVRVTVIIVATIYFVDQGYTLYHVGAGAAFGSIAGATMAVILLSIYAYKRFPSRIEESTSRLSYSKIMKTIAIVGLFFCVNYMMLLFVQLADAITMVPNLLQHGMNLVEAQTWKGIFDRGYPLIQLGTVVGSSLSLALVPSITKQRLHNQQEEVYKDASSAIKFSFLFSSAAAIGLMLILPGVNRLFFNSNDGTASLQILGLVIFVGSMALTFSSLLQGLGKMKAPAFMVMVGFVIKLFLNELLVPIYGVLGSALASVGAVTVICIGNGMMLKKTLSLPISVVMPWHVTWIPLLGMIGTVVGGEWLYAHLFPLQSRLDYLGYTFVNVGIGICIYGFLLLRTSVFTKEELLELPFGNKMIQWTKRRP</sequence>
<dbReference type="PANTHER" id="PTHR30250:SF29">
    <property type="entry name" value="POLYSACCHARIDE BIOSYNTHESIS PROTEIN C-TERMINAL DOMAIN-CONTAINING PROTEIN"/>
    <property type="match status" value="1"/>
</dbReference>
<dbReference type="EMBL" id="WMEQ01000024">
    <property type="protein sequence ID" value="MYL35955.1"/>
    <property type="molecule type" value="Genomic_DNA"/>
</dbReference>
<dbReference type="GO" id="GO:0005886">
    <property type="term" value="C:plasma membrane"/>
    <property type="evidence" value="ECO:0007669"/>
    <property type="project" value="UniProtKB-SubCell"/>
</dbReference>